<comment type="caution">
    <text evidence="6">The sequence shown here is derived from an EMBL/GenBank/DDBJ whole genome shotgun (WGS) entry which is preliminary data.</text>
</comment>
<dbReference type="CDD" id="cd00159">
    <property type="entry name" value="RhoGAP"/>
    <property type="match status" value="1"/>
</dbReference>
<feature type="compositionally biased region" description="Polar residues" evidence="3">
    <location>
        <begin position="775"/>
        <end position="785"/>
    </location>
</feature>
<evidence type="ECO:0000256" key="1">
    <source>
        <dbReference type="ARBA" id="ARBA00022468"/>
    </source>
</evidence>
<dbReference type="InterPro" id="IPR008936">
    <property type="entry name" value="Rho_GTPase_activation_prot"/>
</dbReference>
<feature type="compositionally biased region" description="Basic and acidic residues" evidence="3">
    <location>
        <begin position="794"/>
        <end position="803"/>
    </location>
</feature>
<feature type="compositionally biased region" description="Basic and acidic residues" evidence="3">
    <location>
        <begin position="814"/>
        <end position="824"/>
    </location>
</feature>
<evidence type="ECO:0000256" key="2">
    <source>
        <dbReference type="SAM" id="Coils"/>
    </source>
</evidence>
<feature type="compositionally biased region" description="Polar residues" evidence="3">
    <location>
        <begin position="825"/>
        <end position="835"/>
    </location>
</feature>
<dbReference type="SUPFAM" id="SSF48350">
    <property type="entry name" value="GTPase activation domain, GAP"/>
    <property type="match status" value="1"/>
</dbReference>
<accession>A0ABU6XKF7</accession>
<dbReference type="PROSITE" id="PS50238">
    <property type="entry name" value="RHOGAP"/>
    <property type="match status" value="1"/>
</dbReference>
<feature type="coiled-coil region" evidence="2">
    <location>
        <begin position="548"/>
        <end position="621"/>
    </location>
</feature>
<feature type="domain" description="PH" evidence="4">
    <location>
        <begin position="47"/>
        <end position="154"/>
    </location>
</feature>
<gene>
    <name evidence="6" type="ORF">PIB30_063571</name>
</gene>
<keyword evidence="2" id="KW-0175">Coiled coil</keyword>
<evidence type="ECO:0000259" key="4">
    <source>
        <dbReference type="PROSITE" id="PS50003"/>
    </source>
</evidence>
<dbReference type="Gene3D" id="2.30.29.30">
    <property type="entry name" value="Pleckstrin-homology domain (PH domain)/Phosphotyrosine-binding domain (PTB)"/>
    <property type="match status" value="1"/>
</dbReference>
<feature type="compositionally biased region" description="Basic and acidic residues" evidence="3">
    <location>
        <begin position="693"/>
        <end position="715"/>
    </location>
</feature>
<dbReference type="PANTHER" id="PTHR46265">
    <property type="entry name" value="RHO GTPASE-ACTIVATING PROTEIN 7"/>
    <property type="match status" value="1"/>
</dbReference>
<dbReference type="EMBL" id="JASCZI010212055">
    <property type="protein sequence ID" value="MED6198177.1"/>
    <property type="molecule type" value="Genomic_DNA"/>
</dbReference>
<protein>
    <recommendedName>
        <fullName evidence="8">Rho GTPase-activating protein REN1-like</fullName>
    </recommendedName>
</protein>
<feature type="compositionally biased region" description="Basic and acidic residues" evidence="3">
    <location>
        <begin position="452"/>
        <end position="480"/>
    </location>
</feature>
<dbReference type="Proteomes" id="UP001341840">
    <property type="component" value="Unassembled WGS sequence"/>
</dbReference>
<feature type="region of interest" description="Disordered" evidence="3">
    <location>
        <begin position="657"/>
        <end position="835"/>
    </location>
</feature>
<name>A0ABU6XKF7_9FABA</name>
<dbReference type="InterPro" id="IPR000198">
    <property type="entry name" value="RhoGAP_dom"/>
</dbReference>
<evidence type="ECO:0000313" key="7">
    <source>
        <dbReference type="Proteomes" id="UP001341840"/>
    </source>
</evidence>
<dbReference type="SUPFAM" id="SSF50729">
    <property type="entry name" value="PH domain-like"/>
    <property type="match status" value="1"/>
</dbReference>
<organism evidence="6 7">
    <name type="scientific">Stylosanthes scabra</name>
    <dbReference type="NCBI Taxonomy" id="79078"/>
    <lineage>
        <taxon>Eukaryota</taxon>
        <taxon>Viridiplantae</taxon>
        <taxon>Streptophyta</taxon>
        <taxon>Embryophyta</taxon>
        <taxon>Tracheophyta</taxon>
        <taxon>Spermatophyta</taxon>
        <taxon>Magnoliopsida</taxon>
        <taxon>eudicotyledons</taxon>
        <taxon>Gunneridae</taxon>
        <taxon>Pentapetalae</taxon>
        <taxon>rosids</taxon>
        <taxon>fabids</taxon>
        <taxon>Fabales</taxon>
        <taxon>Fabaceae</taxon>
        <taxon>Papilionoideae</taxon>
        <taxon>50 kb inversion clade</taxon>
        <taxon>dalbergioids sensu lato</taxon>
        <taxon>Dalbergieae</taxon>
        <taxon>Pterocarpus clade</taxon>
        <taxon>Stylosanthes</taxon>
    </lineage>
</organism>
<dbReference type="Pfam" id="PF00620">
    <property type="entry name" value="RhoGAP"/>
    <property type="match status" value="1"/>
</dbReference>
<feature type="compositionally biased region" description="Acidic residues" evidence="3">
    <location>
        <begin position="397"/>
        <end position="437"/>
    </location>
</feature>
<feature type="domain" description="Rho-GAP" evidence="5">
    <location>
        <begin position="184"/>
        <end position="383"/>
    </location>
</feature>
<dbReference type="SMART" id="SM00233">
    <property type="entry name" value="PH"/>
    <property type="match status" value="1"/>
</dbReference>
<keyword evidence="1" id="KW-0343">GTPase activation</keyword>
<evidence type="ECO:0008006" key="8">
    <source>
        <dbReference type="Google" id="ProtNLM"/>
    </source>
</evidence>
<reference evidence="6 7" key="1">
    <citation type="journal article" date="2023" name="Plants (Basel)">
        <title>Bridging the Gap: Combining Genomics and Transcriptomics Approaches to Understand Stylosanthes scabra, an Orphan Legume from the Brazilian Caatinga.</title>
        <authorList>
            <person name="Ferreira-Neto J.R.C."/>
            <person name="da Silva M.D."/>
            <person name="Binneck E."/>
            <person name="de Melo N.F."/>
            <person name="da Silva R.H."/>
            <person name="de Melo A.L.T.M."/>
            <person name="Pandolfi V."/>
            <person name="Bustamante F.O."/>
            <person name="Brasileiro-Vidal A.C."/>
            <person name="Benko-Iseppon A.M."/>
        </authorList>
    </citation>
    <scope>NUCLEOTIDE SEQUENCE [LARGE SCALE GENOMIC DNA]</scope>
    <source>
        <tissue evidence="6">Leaves</tissue>
    </source>
</reference>
<feature type="region of interest" description="Disordered" evidence="3">
    <location>
        <begin position="394"/>
        <end position="543"/>
    </location>
</feature>
<dbReference type="PANTHER" id="PTHR46265:SF23">
    <property type="entry name" value="PROTEIN FOR RHO-LIKE GTPASE FAMILY PROTEIN, PUTATIVE-RELATED"/>
    <property type="match status" value="1"/>
</dbReference>
<proteinExistence type="predicted"/>
<dbReference type="CDD" id="cd00821">
    <property type="entry name" value="PH"/>
    <property type="match status" value="1"/>
</dbReference>
<feature type="compositionally biased region" description="Polar residues" evidence="3">
    <location>
        <begin position="36"/>
        <end position="45"/>
    </location>
</feature>
<keyword evidence="7" id="KW-1185">Reference proteome</keyword>
<dbReference type="SMART" id="SM00324">
    <property type="entry name" value="RhoGAP"/>
    <property type="match status" value="1"/>
</dbReference>
<evidence type="ECO:0000313" key="6">
    <source>
        <dbReference type="EMBL" id="MED6198177.1"/>
    </source>
</evidence>
<dbReference type="InterPro" id="IPR052799">
    <property type="entry name" value="Rho_GAP_Regulators"/>
</dbReference>
<feature type="compositionally biased region" description="Basic and acidic residues" evidence="3">
    <location>
        <begin position="22"/>
        <end position="35"/>
    </location>
</feature>
<feature type="compositionally biased region" description="Polar residues" evidence="3">
    <location>
        <begin position="804"/>
        <end position="813"/>
    </location>
</feature>
<dbReference type="Gene3D" id="1.10.555.10">
    <property type="entry name" value="Rho GTPase activation protein"/>
    <property type="match status" value="1"/>
</dbReference>
<feature type="compositionally biased region" description="Polar residues" evidence="3">
    <location>
        <begin position="512"/>
        <end position="524"/>
    </location>
</feature>
<sequence>MVAMAKGTGGANISLPSTPRPRQAEHQFPQRDSQRDVQQNRTGTTNTIFKSGPLFISSKGIGWTSWKKRWFILTQNSLVFFRSDPSAVPQRGSEVNLTLGGIDLNNSGSVIVKAEKKLLTVQFPDAHDGRAFTLKAETTEDLYEWKTALENALAQAPSANNVTEQNVKDKEPIKSVVIGRPILLALEDVDGTPTFLEKALRFIEEHGANVEGILRQAADVEDVERRVREYEQGKTEFSANEDAHVIGDCVKHVLRELPSSPVPASCCKALLEAVRTDRTRRVSAMRIAINDTFPEPNRRLLQRILMMMQTVASRKAVNRMSSSAVSACMAPLLLRPLLAGECEIENDFDVGGDGSMQLLQAAAAANHAQAIVITLLEEYNNIFGADCCASPGPDIYSDSDDLESESEEATDEDLSYDEEYDEEEDGSVQESDEDADDAGSGSYSETGEESEPDKNRERSRAISKTHSLENKARKHGDTKGSENITSQTNTAEAVGQASAHPKKGHGSPSPTPSYKKSATISNGPDSRRNFLGRTSAKKNLSMESIDFSVDEEEEVEKLEYTKKDLQNQIAEENKANENLQSHIDNRKKSLQERRMGLEQEVSRLQEQLTKVKNARANNEIRTELGELTLIEMDLANFENKVIELGMRLSIQLDRKTRSTLNSSNNPQQTSNHERKSKSKVETEVAPTTQFERSTSKETHLSKAETMNERKSETKHPPSGSKKSSSKEIRRSQELDKRNPDRGKGSELNQTYPSLNRSGGSETHSVPNQDKPRGLDSSQSLQITERSSSKGKSHQSSEKLRKSDSQPGRSQNQKQLERGISESHFHNQSYNVDKGR</sequence>
<evidence type="ECO:0000256" key="3">
    <source>
        <dbReference type="SAM" id="MobiDB-lite"/>
    </source>
</evidence>
<dbReference type="InterPro" id="IPR011993">
    <property type="entry name" value="PH-like_dom_sf"/>
</dbReference>
<feature type="compositionally biased region" description="Polar residues" evidence="3">
    <location>
        <begin position="481"/>
        <end position="491"/>
    </location>
</feature>
<feature type="compositionally biased region" description="Basic and acidic residues" evidence="3">
    <location>
        <begin position="724"/>
        <end position="744"/>
    </location>
</feature>
<feature type="compositionally biased region" description="Polar residues" evidence="3">
    <location>
        <begin position="658"/>
        <end position="670"/>
    </location>
</feature>
<dbReference type="InterPro" id="IPR001849">
    <property type="entry name" value="PH_domain"/>
</dbReference>
<feature type="compositionally biased region" description="Polar residues" evidence="3">
    <location>
        <begin position="746"/>
        <end position="767"/>
    </location>
</feature>
<feature type="region of interest" description="Disordered" evidence="3">
    <location>
        <begin position="1"/>
        <end position="45"/>
    </location>
</feature>
<dbReference type="Pfam" id="PF00169">
    <property type="entry name" value="PH"/>
    <property type="match status" value="1"/>
</dbReference>
<dbReference type="PROSITE" id="PS50003">
    <property type="entry name" value="PH_DOMAIN"/>
    <property type="match status" value="1"/>
</dbReference>
<evidence type="ECO:0000259" key="5">
    <source>
        <dbReference type="PROSITE" id="PS50238"/>
    </source>
</evidence>